<sequence>MANLPQSPSEIRVLRRRLPAQVRRTRIGKSFRRSNWSSNSATLILEKTLFLKSPRNHIQLSSYRALYVKPSHPNPILWMQPLESSYSEQTFGLLEFTLTNGNVRIYP</sequence>
<dbReference type="AlphaFoldDB" id="A0AAN8VML6"/>
<evidence type="ECO:0000313" key="2">
    <source>
        <dbReference type="Proteomes" id="UP001370490"/>
    </source>
</evidence>
<comment type="caution">
    <text evidence="1">The sequence shown here is derived from an EMBL/GenBank/DDBJ whole genome shotgun (WGS) entry which is preliminary data.</text>
</comment>
<dbReference type="EMBL" id="JBAMMX010000008">
    <property type="protein sequence ID" value="KAK6934489.1"/>
    <property type="molecule type" value="Genomic_DNA"/>
</dbReference>
<keyword evidence="2" id="KW-1185">Reference proteome</keyword>
<proteinExistence type="predicted"/>
<evidence type="ECO:0000313" key="1">
    <source>
        <dbReference type="EMBL" id="KAK6934489.1"/>
    </source>
</evidence>
<gene>
    <name evidence="1" type="ORF">RJ641_034644</name>
</gene>
<protein>
    <submittedName>
        <fullName evidence="1">Uncharacterized protein</fullName>
    </submittedName>
</protein>
<dbReference type="Proteomes" id="UP001370490">
    <property type="component" value="Unassembled WGS sequence"/>
</dbReference>
<name>A0AAN8VML6_9MAGN</name>
<reference evidence="1 2" key="1">
    <citation type="submission" date="2023-12" db="EMBL/GenBank/DDBJ databases">
        <title>A high-quality genome assembly for Dillenia turbinata (Dilleniales).</title>
        <authorList>
            <person name="Chanderbali A."/>
        </authorList>
    </citation>
    <scope>NUCLEOTIDE SEQUENCE [LARGE SCALE GENOMIC DNA]</scope>
    <source>
        <strain evidence="1">LSX21</strain>
        <tissue evidence="1">Leaf</tissue>
    </source>
</reference>
<organism evidence="1 2">
    <name type="scientific">Dillenia turbinata</name>
    <dbReference type="NCBI Taxonomy" id="194707"/>
    <lineage>
        <taxon>Eukaryota</taxon>
        <taxon>Viridiplantae</taxon>
        <taxon>Streptophyta</taxon>
        <taxon>Embryophyta</taxon>
        <taxon>Tracheophyta</taxon>
        <taxon>Spermatophyta</taxon>
        <taxon>Magnoliopsida</taxon>
        <taxon>eudicotyledons</taxon>
        <taxon>Gunneridae</taxon>
        <taxon>Pentapetalae</taxon>
        <taxon>Dilleniales</taxon>
        <taxon>Dilleniaceae</taxon>
        <taxon>Dillenia</taxon>
    </lineage>
</organism>
<accession>A0AAN8VML6</accession>